<dbReference type="EMBL" id="JAJAUY010000139">
    <property type="protein sequence ID" value="MCB5182642.1"/>
    <property type="molecule type" value="Genomic_DNA"/>
</dbReference>
<reference evidence="2 3" key="1">
    <citation type="submission" date="2021-10" db="EMBL/GenBank/DDBJ databases">
        <title>Streptomyces sp. strain SMC 277, a novel streptomycete isolated from soil.</title>
        <authorList>
            <person name="Chanama M."/>
        </authorList>
    </citation>
    <scope>NUCLEOTIDE SEQUENCE [LARGE SCALE GENOMIC DNA]</scope>
    <source>
        <strain evidence="2 3">SMC 277</strain>
    </source>
</reference>
<evidence type="ECO:0000313" key="2">
    <source>
        <dbReference type="EMBL" id="MCB5182642.1"/>
    </source>
</evidence>
<sequence length="72" mass="8029">MPGDDVERFLGALDPGDREDVRRRPRQEQERLAAAWEAELRDDAELDTLDELSPAAAEAEAAQRVLREPGDA</sequence>
<protein>
    <submittedName>
        <fullName evidence="2">Uncharacterized protein</fullName>
    </submittedName>
</protein>
<dbReference type="Proteomes" id="UP001199054">
    <property type="component" value="Unassembled WGS sequence"/>
</dbReference>
<evidence type="ECO:0000313" key="3">
    <source>
        <dbReference type="Proteomes" id="UP001199054"/>
    </source>
</evidence>
<dbReference type="RefSeq" id="WP_226729832.1">
    <property type="nucleotide sequence ID" value="NZ_JAJAUY010000139.1"/>
</dbReference>
<proteinExistence type="predicted"/>
<name>A0ABS8BDC7_9ACTN</name>
<feature type="compositionally biased region" description="Basic and acidic residues" evidence="1">
    <location>
        <begin position="15"/>
        <end position="28"/>
    </location>
</feature>
<keyword evidence="3" id="KW-1185">Reference proteome</keyword>
<accession>A0ABS8BDC7</accession>
<feature type="region of interest" description="Disordered" evidence="1">
    <location>
        <begin position="1"/>
        <end position="28"/>
    </location>
</feature>
<comment type="caution">
    <text evidence="2">The sequence shown here is derived from an EMBL/GenBank/DDBJ whole genome shotgun (WGS) entry which is preliminary data.</text>
</comment>
<organism evidence="2 3">
    <name type="scientific">Streptomyces antimicrobicus</name>
    <dbReference type="NCBI Taxonomy" id="2883108"/>
    <lineage>
        <taxon>Bacteria</taxon>
        <taxon>Bacillati</taxon>
        <taxon>Actinomycetota</taxon>
        <taxon>Actinomycetes</taxon>
        <taxon>Kitasatosporales</taxon>
        <taxon>Streptomycetaceae</taxon>
        <taxon>Streptomyces</taxon>
    </lineage>
</organism>
<evidence type="ECO:0000256" key="1">
    <source>
        <dbReference type="SAM" id="MobiDB-lite"/>
    </source>
</evidence>
<gene>
    <name evidence="2" type="ORF">LG632_25130</name>
</gene>